<dbReference type="RefSeq" id="XP_006678644.1">
    <property type="nucleotide sequence ID" value="XM_006678581.1"/>
</dbReference>
<keyword evidence="3" id="KW-1185">Reference proteome</keyword>
<dbReference type="Proteomes" id="UP000007241">
    <property type="component" value="Unassembled WGS sequence"/>
</dbReference>
<dbReference type="EMBL" id="GL882883">
    <property type="protein sequence ID" value="EGF80645.1"/>
    <property type="molecule type" value="Genomic_DNA"/>
</dbReference>
<dbReference type="GeneID" id="18243122"/>
<accession>F4P1I2</accession>
<proteinExistence type="predicted"/>
<evidence type="ECO:0000313" key="3">
    <source>
        <dbReference type="Proteomes" id="UP000007241"/>
    </source>
</evidence>
<gene>
    <name evidence="2" type="ORF">BATDEDRAFT_88354</name>
</gene>
<dbReference type="AlphaFoldDB" id="F4P1I2"/>
<dbReference type="HOGENOM" id="CLU_403836_0_0_1"/>
<evidence type="ECO:0000313" key="2">
    <source>
        <dbReference type="EMBL" id="EGF80645.1"/>
    </source>
</evidence>
<sequence length="681" mass="76694">MVDLLNESSDSIVLIGTTRSAASGRMLTCSNRVECVLSLRLLRQFPESVLIQMFPKGISPSSVLTLAELDLIRPSLEIRLRLIQENRHRIGNNLIVQSEDPTESVYYSCLDESNNSSYITPTLLKKDTLPLHQPTTITTCHALNSQPSFASISTNPSFYSESTDNSYSSDTTQHPSHNCTPVSSAHTKTETLHHLQLSLSKHTWKSIDQILLFLNIHAMFECQAVGLNFAEGSSTAKARIASIRHKKMLYLGVDMHLLKCFAQYFGAHINDKSLCGSASTTIFEKTVSDPPPTISTHFNLHCDASRTSAHIYEQIDPYFIIDMDQSPLSPTHTSNSIGDIKIKCLQRLMDELSMIDSGFTTPTTHNRSCRHIVINSLGSEIELKKTQWMYRHVDPNGFHIHSHALFSVDNMSLQSCSSNRIRDDDSTRNANVELNEKRVEPPLDIIKQAEPNGSNKMRLHDPENTRNSTELLIAARESAQVSWWEHRTIRMDYPVDRVNPLSPTSTLADTRPNQETPFEKRTSLPISQGHPNEALHQHTRTVSATPSPYNHNHGTNTQSVGTISGQSRINSMPAITTGNTWLQLPCGSEPLKPESAVTKQVTRLVNELQFWKKSPGPLLRMPAHTTKNRGVRMQEPVQTIEEYRSLSTTPMIQEPATMEIVVKLWIRRTWWIDFCNFPDKT</sequence>
<dbReference type="InParanoid" id="F4P1I2"/>
<feature type="region of interest" description="Disordered" evidence="1">
    <location>
        <begin position="161"/>
        <end position="184"/>
    </location>
</feature>
<protein>
    <submittedName>
        <fullName evidence="2">Uncharacterized protein</fullName>
    </submittedName>
</protein>
<evidence type="ECO:0000256" key="1">
    <source>
        <dbReference type="SAM" id="MobiDB-lite"/>
    </source>
</evidence>
<name>F4P1I2_BATDJ</name>
<reference evidence="2 3" key="1">
    <citation type="submission" date="2009-12" db="EMBL/GenBank/DDBJ databases">
        <title>The draft genome of Batrachochytrium dendrobatidis.</title>
        <authorList>
            <consortium name="US DOE Joint Genome Institute (JGI-PGF)"/>
            <person name="Kuo A."/>
            <person name="Salamov A."/>
            <person name="Schmutz J."/>
            <person name="Lucas S."/>
            <person name="Pitluck S."/>
            <person name="Rosenblum E."/>
            <person name="Stajich J."/>
            <person name="Eisen M."/>
            <person name="Grigoriev I.V."/>
        </authorList>
    </citation>
    <scope>NUCLEOTIDE SEQUENCE [LARGE SCALE GENOMIC DNA]</scope>
    <source>
        <strain evidence="3">JAM81 / FGSC 10211</strain>
    </source>
</reference>
<organism evidence="2 3">
    <name type="scientific">Batrachochytrium dendrobatidis (strain JAM81 / FGSC 10211)</name>
    <name type="common">Frog chytrid fungus</name>
    <dbReference type="NCBI Taxonomy" id="684364"/>
    <lineage>
        <taxon>Eukaryota</taxon>
        <taxon>Fungi</taxon>
        <taxon>Fungi incertae sedis</taxon>
        <taxon>Chytridiomycota</taxon>
        <taxon>Chytridiomycota incertae sedis</taxon>
        <taxon>Chytridiomycetes</taxon>
        <taxon>Rhizophydiales</taxon>
        <taxon>Rhizophydiales incertae sedis</taxon>
        <taxon>Batrachochytrium</taxon>
    </lineage>
</organism>